<evidence type="ECO:0000259" key="1">
    <source>
        <dbReference type="Pfam" id="PF00590"/>
    </source>
</evidence>
<accession>A0ABP9SK57</accession>
<organism evidence="2 3">
    <name type="scientific">Rugosimonospora acidiphila</name>
    <dbReference type="NCBI Taxonomy" id="556531"/>
    <lineage>
        <taxon>Bacteria</taxon>
        <taxon>Bacillati</taxon>
        <taxon>Actinomycetota</taxon>
        <taxon>Actinomycetes</taxon>
        <taxon>Micromonosporales</taxon>
        <taxon>Micromonosporaceae</taxon>
        <taxon>Rugosimonospora</taxon>
    </lineage>
</organism>
<feature type="domain" description="Tetrapyrrole methylase" evidence="1">
    <location>
        <begin position="12"/>
        <end position="147"/>
    </location>
</feature>
<keyword evidence="2" id="KW-0489">Methyltransferase</keyword>
<dbReference type="SUPFAM" id="SSF53790">
    <property type="entry name" value="Tetrapyrrole methylase"/>
    <property type="match status" value="1"/>
</dbReference>
<dbReference type="InterPro" id="IPR035996">
    <property type="entry name" value="4pyrrol_Methylase_sf"/>
</dbReference>
<dbReference type="InterPro" id="IPR014777">
    <property type="entry name" value="4pyrrole_Mease_sub1"/>
</dbReference>
<dbReference type="Pfam" id="PF00590">
    <property type="entry name" value="TP_methylase"/>
    <property type="match status" value="1"/>
</dbReference>
<keyword evidence="2" id="KW-0808">Transferase</keyword>
<dbReference type="GO" id="GO:0008168">
    <property type="term" value="F:methyltransferase activity"/>
    <property type="evidence" value="ECO:0007669"/>
    <property type="project" value="UniProtKB-KW"/>
</dbReference>
<reference evidence="3" key="1">
    <citation type="journal article" date="2019" name="Int. J. Syst. Evol. Microbiol.">
        <title>The Global Catalogue of Microorganisms (GCM) 10K type strain sequencing project: providing services to taxonomists for standard genome sequencing and annotation.</title>
        <authorList>
            <consortium name="The Broad Institute Genomics Platform"/>
            <consortium name="The Broad Institute Genome Sequencing Center for Infectious Disease"/>
            <person name="Wu L."/>
            <person name="Ma J."/>
        </authorList>
    </citation>
    <scope>NUCLEOTIDE SEQUENCE [LARGE SCALE GENOMIC DNA]</scope>
    <source>
        <strain evidence="3">JCM 18304</strain>
    </source>
</reference>
<dbReference type="InterPro" id="IPR000878">
    <property type="entry name" value="4pyrrol_Mease"/>
</dbReference>
<dbReference type="GO" id="GO:0032259">
    <property type="term" value="P:methylation"/>
    <property type="evidence" value="ECO:0007669"/>
    <property type="project" value="UniProtKB-KW"/>
</dbReference>
<dbReference type="Proteomes" id="UP001501570">
    <property type="component" value="Unassembled WGS sequence"/>
</dbReference>
<comment type="caution">
    <text evidence="2">The sequence shown here is derived from an EMBL/GenBank/DDBJ whole genome shotgun (WGS) entry which is preliminary data.</text>
</comment>
<protein>
    <submittedName>
        <fullName evidence="2">SAM-dependent methyltransferase</fullName>
    </submittedName>
</protein>
<keyword evidence="3" id="KW-1185">Reference proteome</keyword>
<dbReference type="CDD" id="cd19916">
    <property type="entry name" value="OphMA_like"/>
    <property type="match status" value="1"/>
</dbReference>
<evidence type="ECO:0000313" key="3">
    <source>
        <dbReference type="Proteomes" id="UP001501570"/>
    </source>
</evidence>
<dbReference type="Gene3D" id="3.40.1010.10">
    <property type="entry name" value="Cobalt-precorrin-4 Transmethylase, Domain 1"/>
    <property type="match status" value="1"/>
</dbReference>
<proteinExistence type="predicted"/>
<dbReference type="EMBL" id="BAABJQ010000026">
    <property type="protein sequence ID" value="GAA5196500.1"/>
    <property type="molecule type" value="Genomic_DNA"/>
</dbReference>
<evidence type="ECO:0000313" key="2">
    <source>
        <dbReference type="EMBL" id="GAA5196500.1"/>
    </source>
</evidence>
<name>A0ABP9SK57_9ACTN</name>
<dbReference type="RefSeq" id="WP_345636221.1">
    <property type="nucleotide sequence ID" value="NZ_BAABJQ010000026.1"/>
</dbReference>
<gene>
    <name evidence="2" type="ORF">GCM10023322_65550</name>
</gene>
<sequence>MTNGGINRGTDIYIVGLGIKTIQHITREAEQAMRCCTKVFFVDDGFGVEEFISSLGAEARPMMHLYQEGGERRRTYVAMAASVLDAALDEGPVCFASYGHPQVYVHPTRLIQEGAALLGLTVRVLPGISALDTIITDVGLDPGPQGLQMYEATDVLARARPLQPDVPCLLWQVSAVETGLYSRQRGNAARFARLQRHLLTIYPPEHQVTMVLSANYQLLDAWQESFPLGELAERLAEGLQAGTLYIPAVRPRPITDIGLLREANDPEHLRRITAG</sequence>